<dbReference type="InterPro" id="IPR041492">
    <property type="entry name" value="HAD_2"/>
</dbReference>
<dbReference type="SFLD" id="SFLDG01129">
    <property type="entry name" value="C1.5:_HAD__Beta-PGM__Phosphata"/>
    <property type="match status" value="1"/>
</dbReference>
<dbReference type="GO" id="GO:0008967">
    <property type="term" value="F:phosphoglycolate phosphatase activity"/>
    <property type="evidence" value="ECO:0007669"/>
    <property type="project" value="TreeGrafter"/>
</dbReference>
<dbReference type="EC" id="3.6.1.1" evidence="2"/>
<keyword evidence="2" id="KW-0378">Hydrolase</keyword>
<dbReference type="Proteomes" id="UP000693672">
    <property type="component" value="Unassembled WGS sequence"/>
</dbReference>
<protein>
    <submittedName>
        <fullName evidence="2">Pyrophosphatase PpaX</fullName>
        <ecNumber evidence="2">3.6.1.1</ecNumber>
    </submittedName>
</protein>
<evidence type="ECO:0000313" key="2">
    <source>
        <dbReference type="EMBL" id="CAG7642747.1"/>
    </source>
</evidence>
<proteinExistence type="predicted"/>
<dbReference type="PROSITE" id="PS51462">
    <property type="entry name" value="NUDIX"/>
    <property type="match status" value="1"/>
</dbReference>
<dbReference type="NCBIfam" id="TIGR01549">
    <property type="entry name" value="HAD-SF-IA-v1"/>
    <property type="match status" value="1"/>
</dbReference>
<dbReference type="SFLD" id="SFLDG01135">
    <property type="entry name" value="C1.5.6:_HAD__Beta-PGM__Phospha"/>
    <property type="match status" value="1"/>
</dbReference>
<dbReference type="GO" id="GO:0004427">
    <property type="term" value="F:inorganic diphosphate phosphatase activity"/>
    <property type="evidence" value="ECO:0007669"/>
    <property type="project" value="UniProtKB-EC"/>
</dbReference>
<dbReference type="InterPro" id="IPR006439">
    <property type="entry name" value="HAD-SF_hydro_IA"/>
</dbReference>
<organism evidence="2 3">
    <name type="scientific">Paenibacillus solanacearum</name>
    <dbReference type="NCBI Taxonomy" id="2048548"/>
    <lineage>
        <taxon>Bacteria</taxon>
        <taxon>Bacillati</taxon>
        <taxon>Bacillota</taxon>
        <taxon>Bacilli</taxon>
        <taxon>Bacillales</taxon>
        <taxon>Paenibacillaceae</taxon>
        <taxon>Paenibacillus</taxon>
    </lineage>
</organism>
<dbReference type="EMBL" id="CAJVAS010000023">
    <property type="protein sequence ID" value="CAG7642747.1"/>
    <property type="molecule type" value="Genomic_DNA"/>
</dbReference>
<gene>
    <name evidence="2" type="primary">ppaX_2</name>
    <name evidence="2" type="ORF">PAESOLCIP111_04378</name>
</gene>
<dbReference type="InterPro" id="IPR059176">
    <property type="entry name" value="UDP-X_N"/>
</dbReference>
<accession>A0A916K4J9</accession>
<dbReference type="GO" id="GO:0006281">
    <property type="term" value="P:DNA repair"/>
    <property type="evidence" value="ECO:0007669"/>
    <property type="project" value="TreeGrafter"/>
</dbReference>
<dbReference type="InterPro" id="IPR000086">
    <property type="entry name" value="NUDIX_hydrolase_dom"/>
</dbReference>
<dbReference type="Pfam" id="PF13419">
    <property type="entry name" value="HAD_2"/>
    <property type="match status" value="1"/>
</dbReference>
<dbReference type="InterPro" id="IPR050155">
    <property type="entry name" value="HAD-like_hydrolase_sf"/>
</dbReference>
<dbReference type="Pfam" id="PF00293">
    <property type="entry name" value="NUDIX"/>
    <property type="match status" value="1"/>
</dbReference>
<name>A0A916K4J9_9BACL</name>
<dbReference type="RefSeq" id="WP_343223504.1">
    <property type="nucleotide sequence ID" value="NZ_CAJVAS010000023.1"/>
</dbReference>
<dbReference type="AlphaFoldDB" id="A0A916K4J9"/>
<evidence type="ECO:0000313" key="3">
    <source>
        <dbReference type="Proteomes" id="UP000693672"/>
    </source>
</evidence>
<evidence type="ECO:0000259" key="1">
    <source>
        <dbReference type="PROSITE" id="PS51462"/>
    </source>
</evidence>
<dbReference type="PANTHER" id="PTHR43434">
    <property type="entry name" value="PHOSPHOGLYCOLATE PHOSPHATASE"/>
    <property type="match status" value="1"/>
</dbReference>
<sequence>MTIKAVLFDFDGTLADTLPLSFRAFQAVFQAYDKRDVTIEQLVSMFGPTEDEILLRNLENKHRAPEAIRDYYRMYREGHRDGQCLPQDIVSMLDTIGSLHIKMGVITGKSRQAYRISAEALDLDRYFDVVITGDDVQRPKPDPEGIDMALASLGVKREEAVFVGDSDADIAAGRAAGLRTYGAHWLPVSQSPTFGIRPDDIFTSVDPFLTLLREASGKVFRWLEWAKQIQAISQTGLSYVKDVYDKERYEALRELSVEIMQHYTQVGTDGIRMTFANERGYATPKVDVRGVVFRDNRILLVREKADGAWSLPGGWADIGHSPTEVAVKEIHEEAGYRTEPVRLLAVLDKKFHDHPPEPYHIYKIFIQCAIVGGEAAGGVETSEVRFFGEDELPPLSLERNTAKQIKTMFEFLRNPEKQAILD</sequence>
<dbReference type="CDD" id="cd04672">
    <property type="entry name" value="NUDIX_CDP-Chase_like"/>
    <property type="match status" value="1"/>
</dbReference>
<feature type="domain" description="Nudix hydrolase" evidence="1">
    <location>
        <begin position="283"/>
        <end position="409"/>
    </location>
</feature>
<keyword evidence="3" id="KW-1185">Reference proteome</keyword>
<dbReference type="PANTHER" id="PTHR43434:SF1">
    <property type="entry name" value="PHOSPHOGLYCOLATE PHOSPHATASE"/>
    <property type="match status" value="1"/>
</dbReference>
<reference evidence="2" key="1">
    <citation type="submission" date="2021-06" db="EMBL/GenBank/DDBJ databases">
        <authorList>
            <person name="Criscuolo A."/>
        </authorList>
    </citation>
    <scope>NUCLEOTIDE SEQUENCE</scope>
    <source>
        <strain evidence="2">CIP111600</strain>
    </source>
</reference>
<comment type="caution">
    <text evidence="2">The sequence shown here is derived from an EMBL/GenBank/DDBJ whole genome shotgun (WGS) entry which is preliminary data.</text>
</comment>
<dbReference type="Pfam" id="PF12535">
    <property type="entry name" value="Nudix_N"/>
    <property type="match status" value="1"/>
</dbReference>
<dbReference type="NCBIfam" id="TIGR01509">
    <property type="entry name" value="HAD-SF-IA-v3"/>
    <property type="match status" value="1"/>
</dbReference>
<dbReference type="SFLD" id="SFLDS00003">
    <property type="entry name" value="Haloacid_Dehalogenase"/>
    <property type="match status" value="1"/>
</dbReference>